<accession>A0A8T1XAV3</accession>
<sequence length="752" mass="83637">MSFSGNDCSRFRSHQQQRVPLPLSEGNTSAVHGRSLPSSPPTPTNQNSQAHGTSPTQQSQSPQAFGLTKDPSVAGTVRNIFERDFKEPHANWTMTPQPVITRWCMPRQTRSTRQKELINLSVLDLGKLERTNRKTQKLAMADRVIKADAEGVLRDEEGQAYNKAGQRLDDHGLIIPEDANEDQARLNAQLAARDAVICTLDAFGVQTEEKQNMNRARCRPTHPGCRSTPSGAARGCNRCRTTQQWCRSTPTLDSCNYSSICGTRRTLGDFNRSDLFYAIRSAIVPPPFQRNDYELKPGYFALVGQHPFHDLSHEQPMDHIERFEDLILSIKANGVSEDYLLCKFFPYSLAGEAASLVKQLKAGSLKTWRSIKIAFLNNFYNDAKSEELRNKLSTFTQGPTEAFKAAWVRFKGYQLDCPDHGFSEVQLLGTFFRGVDWRYQIALDAASNGNFNTRYPADATALIENLACSNSTKNADFEKKKIAGAISGNQMAEVNAKLDSVHNLLTGKKHVHFAAEEETIEPEPESEEGVFYIDGQGYRKFERGDEAMPQWLDPEVWAGLVRYWKDPKSELKTYETHRKADGTFIDGKSQEIYKEVSSRLVEEESQLCSGENTKSIASGGLYVQAKNMIYTQVAPGKKRRIYGVGSLHLESSSAHTGPPLPRDDPALLSEKLVVAEACIATQTEKINSFSVYFDYLADKDPEFAAIFRGASSTRTEPTSTNATPEVANLRPEVGNKTPIAAMGANARTEAGT</sequence>
<keyword evidence="4" id="KW-1185">Reference proteome</keyword>
<dbReference type="InterPro" id="IPR005162">
    <property type="entry name" value="Retrotrans_gag_dom"/>
</dbReference>
<feature type="compositionally biased region" description="Low complexity" evidence="1">
    <location>
        <begin position="44"/>
        <end position="63"/>
    </location>
</feature>
<dbReference type="EMBL" id="JAEFBJ010000120">
    <property type="protein sequence ID" value="KAG7529796.1"/>
    <property type="molecule type" value="Genomic_DNA"/>
</dbReference>
<dbReference type="Pfam" id="PF03732">
    <property type="entry name" value="Retrotrans_gag"/>
    <property type="match status" value="1"/>
</dbReference>
<protein>
    <submittedName>
        <fullName evidence="3">Putative transposase Ptta/En/Spm plant</fullName>
    </submittedName>
</protein>
<evidence type="ECO:0000259" key="2">
    <source>
        <dbReference type="Pfam" id="PF03732"/>
    </source>
</evidence>
<dbReference type="AlphaFoldDB" id="A0A8T1XAV3"/>
<reference evidence="3 4" key="1">
    <citation type="submission" date="2020-12" db="EMBL/GenBank/DDBJ databases">
        <title>Concerted genomic and epigenomic changes stabilize Arabidopsis allopolyploids.</title>
        <authorList>
            <person name="Chen Z."/>
        </authorList>
    </citation>
    <scope>NUCLEOTIDE SEQUENCE [LARGE SCALE GENOMIC DNA]</scope>
    <source>
        <strain evidence="3">As9502</strain>
        <tissue evidence="3">Leaf</tissue>
    </source>
</reference>
<dbReference type="OrthoDB" id="1113042at2759"/>
<name>A0A8T1XAV3_ARASU</name>
<dbReference type="Pfam" id="PF03004">
    <property type="entry name" value="Transposase_24"/>
    <property type="match status" value="1"/>
</dbReference>
<dbReference type="PANTHER" id="PTHR33223">
    <property type="entry name" value="CCHC-TYPE DOMAIN-CONTAINING PROTEIN"/>
    <property type="match status" value="1"/>
</dbReference>
<comment type="caution">
    <text evidence="3">The sequence shown here is derived from an EMBL/GenBank/DDBJ whole genome shotgun (WGS) entry which is preliminary data.</text>
</comment>
<dbReference type="Proteomes" id="UP000694251">
    <property type="component" value="Unassembled WGS sequence"/>
</dbReference>
<dbReference type="PANTHER" id="PTHR33223:SF11">
    <property type="entry name" value="ELEMENT PROTEIN, PUTATIVE-RELATED"/>
    <property type="match status" value="1"/>
</dbReference>
<evidence type="ECO:0000313" key="4">
    <source>
        <dbReference type="Proteomes" id="UP000694251"/>
    </source>
</evidence>
<organism evidence="3 4">
    <name type="scientific">Arabidopsis suecica</name>
    <name type="common">Swedish thale-cress</name>
    <name type="synonym">Cardaminopsis suecica</name>
    <dbReference type="NCBI Taxonomy" id="45249"/>
    <lineage>
        <taxon>Eukaryota</taxon>
        <taxon>Viridiplantae</taxon>
        <taxon>Streptophyta</taxon>
        <taxon>Embryophyta</taxon>
        <taxon>Tracheophyta</taxon>
        <taxon>Spermatophyta</taxon>
        <taxon>Magnoliopsida</taxon>
        <taxon>eudicotyledons</taxon>
        <taxon>Gunneridae</taxon>
        <taxon>Pentapetalae</taxon>
        <taxon>rosids</taxon>
        <taxon>malvids</taxon>
        <taxon>Brassicales</taxon>
        <taxon>Brassicaceae</taxon>
        <taxon>Camelineae</taxon>
        <taxon>Arabidopsis</taxon>
    </lineage>
</organism>
<evidence type="ECO:0000256" key="1">
    <source>
        <dbReference type="SAM" id="MobiDB-lite"/>
    </source>
</evidence>
<dbReference type="InterPro" id="IPR004252">
    <property type="entry name" value="Probable_transposase_24"/>
</dbReference>
<gene>
    <name evidence="3" type="ORF">ISN44_Un120g000090</name>
</gene>
<proteinExistence type="predicted"/>
<feature type="domain" description="Retrotransposon gag" evidence="2">
    <location>
        <begin position="343"/>
        <end position="436"/>
    </location>
</feature>
<evidence type="ECO:0000313" key="3">
    <source>
        <dbReference type="EMBL" id="KAG7529796.1"/>
    </source>
</evidence>
<feature type="region of interest" description="Disordered" evidence="1">
    <location>
        <begin position="1"/>
        <end position="71"/>
    </location>
</feature>
<feature type="region of interest" description="Disordered" evidence="1">
    <location>
        <begin position="214"/>
        <end position="233"/>
    </location>
</feature>